<dbReference type="InterPro" id="IPR000241">
    <property type="entry name" value="RlmKL-like_Mtase"/>
</dbReference>
<gene>
    <name evidence="5" type="ORF">BOVATA_001170</name>
</gene>
<dbReference type="Pfam" id="PF02926">
    <property type="entry name" value="THUMP"/>
    <property type="match status" value="1"/>
</dbReference>
<dbReference type="Proteomes" id="UP000236319">
    <property type="component" value="Unassembled WGS sequence"/>
</dbReference>
<dbReference type="InterPro" id="IPR029063">
    <property type="entry name" value="SAM-dependent_MTases_sf"/>
</dbReference>
<dbReference type="Gene3D" id="3.40.50.150">
    <property type="entry name" value="Vaccinia Virus protein VP39"/>
    <property type="match status" value="1"/>
</dbReference>
<dbReference type="GO" id="GO:0070043">
    <property type="term" value="F:rRNA (guanine-N7-)-methyltransferase activity"/>
    <property type="evidence" value="ECO:0007669"/>
    <property type="project" value="TreeGrafter"/>
</dbReference>
<dbReference type="GO" id="GO:0008990">
    <property type="term" value="F:rRNA (guanine-N2-)-methyltransferase activity"/>
    <property type="evidence" value="ECO:0007669"/>
    <property type="project" value="TreeGrafter"/>
</dbReference>
<dbReference type="VEuPathDB" id="PiroplasmaDB:BOVATA_001170"/>
<keyword evidence="6" id="KW-1185">Reference proteome</keyword>
<protein>
    <submittedName>
        <fullName evidence="5">RNA methylase</fullName>
    </submittedName>
</protein>
<comment type="caution">
    <text evidence="5">The sequence shown here is derived from an EMBL/GenBank/DDBJ whole genome shotgun (WGS) entry which is preliminary data.</text>
</comment>
<accession>A0A2H6K6K0</accession>
<evidence type="ECO:0000313" key="6">
    <source>
        <dbReference type="Proteomes" id="UP000236319"/>
    </source>
</evidence>
<keyword evidence="1 5" id="KW-0489">Methyltransferase</keyword>
<dbReference type="RefSeq" id="XP_028864867.1">
    <property type="nucleotide sequence ID" value="XM_029009034.1"/>
</dbReference>
<dbReference type="CDD" id="cd11715">
    <property type="entry name" value="THUMP_AdoMetMT"/>
    <property type="match status" value="1"/>
</dbReference>
<dbReference type="PANTHER" id="PTHR47313">
    <property type="entry name" value="RIBOSOMAL RNA LARGE SUBUNIT METHYLTRANSFERASE K/L"/>
    <property type="match status" value="1"/>
</dbReference>
<feature type="domain" description="THUMP" evidence="4">
    <location>
        <begin position="53"/>
        <end position="167"/>
    </location>
</feature>
<dbReference type="OrthoDB" id="416496at2759"/>
<dbReference type="InterPro" id="IPR004114">
    <property type="entry name" value="THUMP_dom"/>
</dbReference>
<dbReference type="PANTHER" id="PTHR47313:SF1">
    <property type="entry name" value="RIBOSOMAL RNA LARGE SUBUNIT METHYLTRANSFERASE K_L"/>
    <property type="match status" value="1"/>
</dbReference>
<keyword evidence="1 5" id="KW-0808">Transferase</keyword>
<reference evidence="5 6" key="1">
    <citation type="journal article" date="2017" name="BMC Genomics">
        <title>Whole-genome assembly of Babesia ovata and comparative genomics between closely related pathogens.</title>
        <authorList>
            <person name="Yamagishi J."/>
            <person name="Asada M."/>
            <person name="Hakimi H."/>
            <person name="Tanaka T.Q."/>
            <person name="Sugimoto C."/>
            <person name="Kawazu S."/>
        </authorList>
    </citation>
    <scope>NUCLEOTIDE SEQUENCE [LARGE SCALE GENOMIC DNA]</scope>
    <source>
        <strain evidence="5 6">Miyake</strain>
    </source>
</reference>
<dbReference type="PROSITE" id="PS51165">
    <property type="entry name" value="THUMP"/>
    <property type="match status" value="1"/>
</dbReference>
<dbReference type="GO" id="GO:0003723">
    <property type="term" value="F:RNA binding"/>
    <property type="evidence" value="ECO:0007669"/>
    <property type="project" value="UniProtKB-UniRule"/>
</dbReference>
<evidence type="ECO:0000313" key="5">
    <source>
        <dbReference type="EMBL" id="GBE58624.1"/>
    </source>
</evidence>
<evidence type="ECO:0000256" key="1">
    <source>
        <dbReference type="ARBA" id="ARBA00022603"/>
    </source>
</evidence>
<dbReference type="Pfam" id="PF01170">
    <property type="entry name" value="UPF0020"/>
    <property type="match status" value="1"/>
</dbReference>
<dbReference type="SUPFAM" id="SSF53335">
    <property type="entry name" value="S-adenosyl-L-methionine-dependent methyltransferases"/>
    <property type="match status" value="1"/>
</dbReference>
<evidence type="ECO:0000256" key="3">
    <source>
        <dbReference type="SAM" id="MobiDB-lite"/>
    </source>
</evidence>
<name>A0A2H6K6K0_9APIC</name>
<dbReference type="EMBL" id="BDSA01000001">
    <property type="protein sequence ID" value="GBE58624.1"/>
    <property type="molecule type" value="Genomic_DNA"/>
</dbReference>
<evidence type="ECO:0000259" key="4">
    <source>
        <dbReference type="PROSITE" id="PS51165"/>
    </source>
</evidence>
<dbReference type="GO" id="GO:0043527">
    <property type="term" value="C:tRNA methyltransferase complex"/>
    <property type="evidence" value="ECO:0007669"/>
    <property type="project" value="UniProtKB-ARBA"/>
</dbReference>
<proteinExistence type="predicted"/>
<organism evidence="5 6">
    <name type="scientific">Babesia ovata</name>
    <dbReference type="NCBI Taxonomy" id="189622"/>
    <lineage>
        <taxon>Eukaryota</taxon>
        <taxon>Sar</taxon>
        <taxon>Alveolata</taxon>
        <taxon>Apicomplexa</taxon>
        <taxon>Aconoidasida</taxon>
        <taxon>Piroplasmida</taxon>
        <taxon>Babesiidae</taxon>
        <taxon>Babesia</taxon>
    </lineage>
</organism>
<keyword evidence="2" id="KW-0694">RNA-binding</keyword>
<dbReference type="GeneID" id="39872394"/>
<feature type="region of interest" description="Disordered" evidence="3">
    <location>
        <begin position="437"/>
        <end position="480"/>
    </location>
</feature>
<dbReference type="AlphaFoldDB" id="A0A2H6K6K0"/>
<dbReference type="Gene3D" id="3.30.2130.30">
    <property type="match status" value="2"/>
</dbReference>
<evidence type="ECO:0000256" key="2">
    <source>
        <dbReference type="PROSITE-ProRule" id="PRU00529"/>
    </source>
</evidence>
<sequence>MSSHWQKPYRLFARCVRGIEGALANELESLGFPRHCLIKDRSGVTVEEGSLRRLYFLSYFSRLCNGVFVEAASFPLKDKAAFTDSCAAITWPNFIRTNGSFLVESHISESSGFLHCGRYASQLVKDGVSHHFGRSLGMPTPSVSFSDPDVKVLLHVGRGEARVLVDAVGASTSARSYRYKPAISDIDPTVAVALLHDIGFASHHPSCSDLNDYERLCTGGVEDGVASGHSIEHPMDDASPCHSSATTLKSPCEPLSDGSNIASKGAEPDTGAYKSPIPSKYLFSESTAPAYGNVVDLFCGCGTVLIEAAMMAARIAPGSLWPSISFRKFGVYDDASFRRLQKYAAGIKLSKDSEAYQSLLGSFVGIESCWEKVEACLYSAERAGVLDLLRITQSDYLKDGLYTAHRSRKESERWRYLIAQLPRLKCKFSDVPDHSGDVAVDSTSNRKRPGDTNSLPPVTDRRTRNTRPTQNRKAQRSSSAVSALDPLRYCKLVHNISKFKQRFFEDDARCLLVAPSMLHLPNMETAHGGPLHGGRAFVKSGVPSMAYHSHREDVTNK</sequence>